<feature type="region of interest" description="Disordered" evidence="8">
    <location>
        <begin position="179"/>
        <end position="203"/>
    </location>
</feature>
<dbReference type="Pfam" id="PF04082">
    <property type="entry name" value="Fungal_trans"/>
    <property type="match status" value="1"/>
</dbReference>
<evidence type="ECO:0000256" key="8">
    <source>
        <dbReference type="SAM" id="MobiDB-lite"/>
    </source>
</evidence>
<dbReference type="GO" id="GO:0006351">
    <property type="term" value="P:DNA-templated transcription"/>
    <property type="evidence" value="ECO:0007669"/>
    <property type="project" value="InterPro"/>
</dbReference>
<dbReference type="InterPro" id="IPR007219">
    <property type="entry name" value="XnlR_reg_dom"/>
</dbReference>
<keyword evidence="5" id="KW-0238">DNA-binding</keyword>
<comment type="caution">
    <text evidence="11">The sequence shown here is derived from an EMBL/GenBank/DDBJ whole genome shotgun (WGS) entry which is preliminary data.</text>
</comment>
<feature type="compositionally biased region" description="Basic and acidic residues" evidence="8">
    <location>
        <begin position="99"/>
        <end position="112"/>
    </location>
</feature>
<feature type="region of interest" description="Disordered" evidence="8">
    <location>
        <begin position="1"/>
        <end position="55"/>
    </location>
</feature>
<dbReference type="PANTHER" id="PTHR47782">
    <property type="entry name" value="ZN(II)2CYS6 TRANSCRIPTION FACTOR (EUROFUNG)-RELATED"/>
    <property type="match status" value="1"/>
</dbReference>
<evidence type="ECO:0000256" key="3">
    <source>
        <dbReference type="ARBA" id="ARBA00022833"/>
    </source>
</evidence>
<evidence type="ECO:0000256" key="9">
    <source>
        <dbReference type="SAM" id="Phobius"/>
    </source>
</evidence>
<dbReference type="GO" id="GO:0043565">
    <property type="term" value="F:sequence-specific DNA binding"/>
    <property type="evidence" value="ECO:0007669"/>
    <property type="project" value="TreeGrafter"/>
</dbReference>
<protein>
    <submittedName>
        <fullName evidence="11">Fungal specific transcription factor domain-containing protein</fullName>
    </submittedName>
</protein>
<dbReference type="GO" id="GO:0000981">
    <property type="term" value="F:DNA-binding transcription factor activity, RNA polymerase II-specific"/>
    <property type="evidence" value="ECO:0007669"/>
    <property type="project" value="TreeGrafter"/>
</dbReference>
<proteinExistence type="predicted"/>
<keyword evidence="3" id="KW-0862">Zinc</keyword>
<evidence type="ECO:0000313" key="12">
    <source>
        <dbReference type="Proteomes" id="UP000070054"/>
    </source>
</evidence>
<keyword evidence="9" id="KW-0472">Membrane</keyword>
<dbReference type="InterPro" id="IPR052202">
    <property type="entry name" value="Yeast_MetPath_Reg"/>
</dbReference>
<keyword evidence="2" id="KW-0479">Metal-binding</keyword>
<evidence type="ECO:0000256" key="1">
    <source>
        <dbReference type="ARBA" id="ARBA00004123"/>
    </source>
</evidence>
<feature type="compositionally biased region" description="Basic and acidic residues" evidence="8">
    <location>
        <begin position="1"/>
        <end position="25"/>
    </location>
</feature>
<feature type="transmembrane region" description="Helical" evidence="9">
    <location>
        <begin position="542"/>
        <end position="564"/>
    </location>
</feature>
<keyword evidence="12" id="KW-1185">Reference proteome</keyword>
<feature type="region of interest" description="Disordered" evidence="8">
    <location>
        <begin position="87"/>
        <end position="116"/>
    </location>
</feature>
<evidence type="ECO:0000256" key="4">
    <source>
        <dbReference type="ARBA" id="ARBA00023015"/>
    </source>
</evidence>
<dbReference type="GO" id="GO:0005634">
    <property type="term" value="C:nucleus"/>
    <property type="evidence" value="ECO:0007669"/>
    <property type="project" value="UniProtKB-SubCell"/>
</dbReference>
<evidence type="ECO:0000256" key="7">
    <source>
        <dbReference type="ARBA" id="ARBA00023242"/>
    </source>
</evidence>
<dbReference type="AlphaFoldDB" id="A0A135UQS5"/>
<evidence type="ECO:0000256" key="6">
    <source>
        <dbReference type="ARBA" id="ARBA00023163"/>
    </source>
</evidence>
<dbReference type="Proteomes" id="UP000070054">
    <property type="component" value="Unassembled WGS sequence"/>
</dbReference>
<organism evidence="11 12">
    <name type="scientific">Colletotrichum nymphaeae SA-01</name>
    <dbReference type="NCBI Taxonomy" id="1460502"/>
    <lineage>
        <taxon>Eukaryota</taxon>
        <taxon>Fungi</taxon>
        <taxon>Dikarya</taxon>
        <taxon>Ascomycota</taxon>
        <taxon>Pezizomycotina</taxon>
        <taxon>Sordariomycetes</taxon>
        <taxon>Hypocreomycetidae</taxon>
        <taxon>Glomerellales</taxon>
        <taxon>Glomerellaceae</taxon>
        <taxon>Colletotrichum</taxon>
        <taxon>Colletotrichum acutatum species complex</taxon>
    </lineage>
</organism>
<feature type="compositionally biased region" description="Low complexity" evidence="8">
    <location>
        <begin position="191"/>
        <end position="203"/>
    </location>
</feature>
<dbReference type="PANTHER" id="PTHR47782:SF12">
    <property type="entry name" value="ZN(II)2CYS6 TRANSCRIPTION FACTOR (EUROFUNG)"/>
    <property type="match status" value="1"/>
</dbReference>
<evidence type="ECO:0000259" key="10">
    <source>
        <dbReference type="SMART" id="SM00906"/>
    </source>
</evidence>
<reference evidence="11 12" key="1">
    <citation type="submission" date="2014-02" db="EMBL/GenBank/DDBJ databases">
        <title>The genome sequence of Colletotrichum nymphaeae SA-01.</title>
        <authorList>
            <person name="Baroncelli R."/>
            <person name="Thon M.R."/>
        </authorList>
    </citation>
    <scope>NUCLEOTIDE SEQUENCE [LARGE SCALE GENOMIC DNA]</scope>
    <source>
        <strain evidence="11 12">SA-01</strain>
    </source>
</reference>
<accession>A0A135UQS5</accession>
<keyword evidence="9" id="KW-1133">Transmembrane helix</keyword>
<evidence type="ECO:0000256" key="2">
    <source>
        <dbReference type="ARBA" id="ARBA00022723"/>
    </source>
</evidence>
<name>A0A135UQS5_9PEZI</name>
<dbReference type="CDD" id="cd12148">
    <property type="entry name" value="fungal_TF_MHR"/>
    <property type="match status" value="1"/>
</dbReference>
<dbReference type="SMART" id="SM00906">
    <property type="entry name" value="Fungal_trans"/>
    <property type="match status" value="1"/>
</dbReference>
<keyword evidence="4" id="KW-0805">Transcription regulation</keyword>
<dbReference type="EMBL" id="JEMN01000269">
    <property type="protein sequence ID" value="KXH62754.1"/>
    <property type="molecule type" value="Genomic_DNA"/>
</dbReference>
<keyword evidence="9" id="KW-0812">Transmembrane</keyword>
<feature type="domain" description="Xylanolytic transcriptional activator regulatory" evidence="10">
    <location>
        <begin position="317"/>
        <end position="391"/>
    </location>
</feature>
<dbReference type="OrthoDB" id="189997at2759"/>
<evidence type="ECO:0000313" key="11">
    <source>
        <dbReference type="EMBL" id="KXH62754.1"/>
    </source>
</evidence>
<keyword evidence="6" id="KW-0804">Transcription</keyword>
<sequence length="753" mass="83662">MLNQENARDDCSCSDREHAGQDISRRSGLLHVGRLQHGGSRESPHRPTGLGGADPEVEGGLGLYISALEERIAFLEARMPDYAEDHFVRTSSKATPPEPKTRDPRRNSRDSLPDDEPSFLVNGVAYLSLCASGTTDTAPEPFYLGSSSGATIARMIQSSIFHSSGGKAAFDANTTTQAISSTSMQSQRKVSVPSSPEESQSEFPCSEQAEVLFDVFFDRLHTRWPFLDRKLYTKLFKQQYDHGALSIQHQSIMHLIYAISARFLQLMKKPCEVDPQKHLAAAIEPMDYILEEHNLATVQVLLLLAVHGTRSPYGAGAWSQVRYAVTLCIELGLHRKQSNTSTHNSRDLEIRRRVFWSCYCLDRMTSVVLGRTFAIADRDINNELPSDSLEFWDLTALKNPSSTSELPWSNTKPFIHIIKLREIQSKIHHRVYRVDKDVFSGSLDDRSRLDSKIGEIRAELDEWVRTVPLPPKDTGTISWIILVCFIAEDAHHEASQYHKSVLSLYTVLLPALSISDSRFLTTAQSAACVCTAYKRLNQQRTLSYTMMALHSCFIAGLTLVYCIWRDHALFSYDMLEATRACSQSLIIFGEKFNGAVKYRDIFDALSGSLFKTVVSPLASPAEGSQPLDVDLGANPVGHPLISPSTASQKVHVAVEGGSETGENSFLAHAISDAVRETFMEVDEEAPGGWQGWKMFNEMVQPDLISAHNPMKINGGDRTHGKGDGFELELGFTKELDQGAHLGLMESDLDFGEL</sequence>
<keyword evidence="7" id="KW-0539">Nucleus</keyword>
<evidence type="ECO:0000256" key="5">
    <source>
        <dbReference type="ARBA" id="ARBA00023125"/>
    </source>
</evidence>
<dbReference type="GO" id="GO:0045944">
    <property type="term" value="P:positive regulation of transcription by RNA polymerase II"/>
    <property type="evidence" value="ECO:0007669"/>
    <property type="project" value="TreeGrafter"/>
</dbReference>
<comment type="subcellular location">
    <subcellularLocation>
        <location evidence="1">Nucleus</location>
    </subcellularLocation>
</comment>
<dbReference type="GO" id="GO:0008270">
    <property type="term" value="F:zinc ion binding"/>
    <property type="evidence" value="ECO:0007669"/>
    <property type="project" value="InterPro"/>
</dbReference>
<feature type="compositionally biased region" description="Polar residues" evidence="8">
    <location>
        <begin position="179"/>
        <end position="189"/>
    </location>
</feature>
<gene>
    <name evidence="11" type="ORF">CNYM01_02512</name>
</gene>